<name>A0A9D1KJG3_9FIRM</name>
<dbReference type="GO" id="GO:0003677">
    <property type="term" value="F:DNA binding"/>
    <property type="evidence" value="ECO:0007669"/>
    <property type="project" value="InterPro"/>
</dbReference>
<dbReference type="Proteomes" id="UP000824136">
    <property type="component" value="Unassembled WGS sequence"/>
</dbReference>
<feature type="domain" description="Resolvase/invertase-type recombinase catalytic" evidence="2">
    <location>
        <begin position="4"/>
        <end position="165"/>
    </location>
</feature>
<evidence type="ECO:0000313" key="4">
    <source>
        <dbReference type="EMBL" id="HIT58115.1"/>
    </source>
</evidence>
<proteinExistence type="predicted"/>
<dbReference type="PANTHER" id="PTHR30461">
    <property type="entry name" value="DNA-INVERTASE FROM LAMBDOID PROPHAGE"/>
    <property type="match status" value="1"/>
</dbReference>
<dbReference type="SMART" id="SM00857">
    <property type="entry name" value="Resolvase"/>
    <property type="match status" value="1"/>
</dbReference>
<dbReference type="EMBL" id="DVLL01000001">
    <property type="protein sequence ID" value="HIT58115.1"/>
    <property type="molecule type" value="Genomic_DNA"/>
</dbReference>
<dbReference type="InterPro" id="IPR006119">
    <property type="entry name" value="Resolv_N"/>
</dbReference>
<evidence type="ECO:0000259" key="2">
    <source>
        <dbReference type="PROSITE" id="PS51736"/>
    </source>
</evidence>
<keyword evidence="1" id="KW-0175">Coiled coil</keyword>
<dbReference type="InterPro" id="IPR050639">
    <property type="entry name" value="SSR_resolvase"/>
</dbReference>
<reference evidence="4" key="2">
    <citation type="journal article" date="2021" name="PeerJ">
        <title>Extensive microbial diversity within the chicken gut microbiome revealed by metagenomics and culture.</title>
        <authorList>
            <person name="Gilroy R."/>
            <person name="Ravi A."/>
            <person name="Getino M."/>
            <person name="Pursley I."/>
            <person name="Horton D.L."/>
            <person name="Alikhan N.F."/>
            <person name="Baker D."/>
            <person name="Gharbi K."/>
            <person name="Hall N."/>
            <person name="Watson M."/>
            <person name="Adriaenssens E.M."/>
            <person name="Foster-Nyarko E."/>
            <person name="Jarju S."/>
            <person name="Secka A."/>
            <person name="Antonio M."/>
            <person name="Oren A."/>
            <person name="Chaudhuri R.R."/>
            <person name="La Ragione R."/>
            <person name="Hildebrand F."/>
            <person name="Pallen M.J."/>
        </authorList>
    </citation>
    <scope>NUCLEOTIDE SEQUENCE</scope>
    <source>
        <strain evidence="4">CHK33-4379</strain>
    </source>
</reference>
<sequence>MPKAVAIYLRLSQEDVDVRRNAAKDESNSISAQRNLITRHLDQNPELAELPRLEFCDDGFSGTNFERPEFQRMIELAKQGEICCIVVKDLSRFGRDYLEVGDYLEHIFPFLGIRFKSINDHYDSKNHDGKTIGMDVAFRNLVYDYYSKDLSSKVKTAMRSKQEKGEFITCFTYGYKPSPENKHKMIIDEPAAEIVREIFDAVIAGKTTSEIAADLNTRGVPTPQAHKGVKRRFETIPQWTHPRIVYMIRNIKYTGVMTNHTRESRHIRDKNQRRVPVEEWIIHPDAHEAIIPRDKWELANEMLRNPKKVKKAVLEQPDRVYYCAHCGRKLRKTYGSDQYYSCVSSKYQQDSVCSDIRLKRSEMEDILVEALRAQINFIKQNTPTEKKEKRSASVECYKAITQIEKEIAQLPNKKLERYEAYRSGEISREDFIKSKDALSVKADELTAKKEQLEKEYQALLKAKQQEAETESEVAQAEQVLADFDAGLREHLYEAIERVIVTSNEQIEIEWVFADIFTQKEEYC</sequence>
<dbReference type="PROSITE" id="PS51736">
    <property type="entry name" value="RECOMBINASES_3"/>
    <property type="match status" value="1"/>
</dbReference>
<dbReference type="GO" id="GO:0000150">
    <property type="term" value="F:DNA strand exchange activity"/>
    <property type="evidence" value="ECO:0007669"/>
    <property type="project" value="InterPro"/>
</dbReference>
<evidence type="ECO:0000313" key="5">
    <source>
        <dbReference type="Proteomes" id="UP000824136"/>
    </source>
</evidence>
<reference evidence="4" key="1">
    <citation type="submission" date="2020-10" db="EMBL/GenBank/DDBJ databases">
        <authorList>
            <person name="Gilroy R."/>
        </authorList>
    </citation>
    <scope>NUCLEOTIDE SEQUENCE</scope>
    <source>
        <strain evidence="4">CHK33-4379</strain>
    </source>
</reference>
<dbReference type="InterPro" id="IPR011109">
    <property type="entry name" value="DNA_bind_recombinase_dom"/>
</dbReference>
<feature type="coiled-coil region" evidence="1">
    <location>
        <begin position="435"/>
        <end position="479"/>
    </location>
</feature>
<protein>
    <submittedName>
        <fullName evidence="4">Recombinase family protein</fullName>
    </submittedName>
</protein>
<dbReference type="Gene3D" id="3.90.1750.20">
    <property type="entry name" value="Putative Large Serine Recombinase, Chain B, Domain 2"/>
    <property type="match status" value="1"/>
</dbReference>
<dbReference type="Pfam" id="PF00239">
    <property type="entry name" value="Resolvase"/>
    <property type="match status" value="1"/>
</dbReference>
<dbReference type="AlphaFoldDB" id="A0A9D1KJG3"/>
<dbReference type="Gene3D" id="3.40.50.1390">
    <property type="entry name" value="Resolvase, N-terminal catalytic domain"/>
    <property type="match status" value="1"/>
</dbReference>
<evidence type="ECO:0000256" key="1">
    <source>
        <dbReference type="SAM" id="Coils"/>
    </source>
</evidence>
<organism evidence="4 5">
    <name type="scientific">Candidatus Faeciplasma pullistercoris</name>
    <dbReference type="NCBI Taxonomy" id="2840800"/>
    <lineage>
        <taxon>Bacteria</taxon>
        <taxon>Bacillati</taxon>
        <taxon>Bacillota</taxon>
        <taxon>Clostridia</taxon>
        <taxon>Eubacteriales</taxon>
        <taxon>Oscillospiraceae</taxon>
        <taxon>Oscillospiraceae incertae sedis</taxon>
        <taxon>Candidatus Faeciplasma</taxon>
    </lineage>
</organism>
<dbReference type="InterPro" id="IPR036162">
    <property type="entry name" value="Resolvase-like_N_sf"/>
</dbReference>
<dbReference type="PANTHER" id="PTHR30461:SF23">
    <property type="entry name" value="DNA RECOMBINASE-RELATED"/>
    <property type="match status" value="1"/>
</dbReference>
<accession>A0A9D1KJG3</accession>
<feature type="domain" description="Recombinase" evidence="3">
    <location>
        <begin position="172"/>
        <end position="309"/>
    </location>
</feature>
<dbReference type="Pfam" id="PF07508">
    <property type="entry name" value="Recombinase"/>
    <property type="match status" value="1"/>
</dbReference>
<dbReference type="InterPro" id="IPR038109">
    <property type="entry name" value="DNA_bind_recomb_sf"/>
</dbReference>
<dbReference type="PROSITE" id="PS51737">
    <property type="entry name" value="RECOMBINASE_DNA_BIND"/>
    <property type="match status" value="1"/>
</dbReference>
<comment type="caution">
    <text evidence="4">The sequence shown here is derived from an EMBL/GenBank/DDBJ whole genome shotgun (WGS) entry which is preliminary data.</text>
</comment>
<dbReference type="SUPFAM" id="SSF53041">
    <property type="entry name" value="Resolvase-like"/>
    <property type="match status" value="1"/>
</dbReference>
<gene>
    <name evidence="4" type="ORF">IAC39_00090</name>
</gene>
<evidence type="ECO:0000259" key="3">
    <source>
        <dbReference type="PROSITE" id="PS51737"/>
    </source>
</evidence>